<accession>A0A4R6DU19</accession>
<sequence length="137" mass="14373">MLAFGLAAHAEDNARIGYVKTLSGDANIVSGETSSAARVGSPLKLGDRIITGANASLGLILKDNTVLSLGPDTEISVDDYLYAPAREALRLDARILRGTLHYISGVIARLKPDAVTVRTPTGTIGVRGTRFVVKVAD</sequence>
<protein>
    <submittedName>
        <fullName evidence="2">FecR family protein</fullName>
    </submittedName>
</protein>
<dbReference type="AlphaFoldDB" id="A0A4R6DU19"/>
<dbReference type="Gene3D" id="2.60.120.1440">
    <property type="match status" value="1"/>
</dbReference>
<dbReference type="OrthoDB" id="369729at2"/>
<evidence type="ECO:0000259" key="1">
    <source>
        <dbReference type="Pfam" id="PF04773"/>
    </source>
</evidence>
<keyword evidence="3" id="KW-1185">Reference proteome</keyword>
<feature type="domain" description="FecR protein" evidence="1">
    <location>
        <begin position="47"/>
        <end position="134"/>
    </location>
</feature>
<organism evidence="2 3">
    <name type="scientific">Azoarcus indigens</name>
    <dbReference type="NCBI Taxonomy" id="29545"/>
    <lineage>
        <taxon>Bacteria</taxon>
        <taxon>Pseudomonadati</taxon>
        <taxon>Pseudomonadota</taxon>
        <taxon>Betaproteobacteria</taxon>
        <taxon>Rhodocyclales</taxon>
        <taxon>Zoogloeaceae</taxon>
        <taxon>Azoarcus</taxon>
    </lineage>
</organism>
<dbReference type="EMBL" id="SNVV01000014">
    <property type="protein sequence ID" value="TDN48675.1"/>
    <property type="molecule type" value="Genomic_DNA"/>
</dbReference>
<comment type="caution">
    <text evidence="2">The sequence shown here is derived from an EMBL/GenBank/DDBJ whole genome shotgun (WGS) entry which is preliminary data.</text>
</comment>
<dbReference type="Pfam" id="PF04773">
    <property type="entry name" value="FecR"/>
    <property type="match status" value="1"/>
</dbReference>
<dbReference type="InterPro" id="IPR006860">
    <property type="entry name" value="FecR"/>
</dbReference>
<gene>
    <name evidence="2" type="ORF">C7389_11462</name>
</gene>
<name>A0A4R6DU19_9RHOO</name>
<reference evidence="2 3" key="1">
    <citation type="submission" date="2019-03" db="EMBL/GenBank/DDBJ databases">
        <title>Genomic Encyclopedia of Type Strains, Phase IV (KMG-IV): sequencing the most valuable type-strain genomes for metagenomic binning, comparative biology and taxonomic classification.</title>
        <authorList>
            <person name="Goeker M."/>
        </authorList>
    </citation>
    <scope>NUCLEOTIDE SEQUENCE [LARGE SCALE GENOMIC DNA]</scope>
    <source>
        <strain evidence="2 3">DSM 12121</strain>
    </source>
</reference>
<dbReference type="PANTHER" id="PTHR38731">
    <property type="entry name" value="LIPL45-RELATED LIPOPROTEIN-RELATED"/>
    <property type="match status" value="1"/>
</dbReference>
<proteinExistence type="predicted"/>
<evidence type="ECO:0000313" key="2">
    <source>
        <dbReference type="EMBL" id="TDN48675.1"/>
    </source>
</evidence>
<evidence type="ECO:0000313" key="3">
    <source>
        <dbReference type="Proteomes" id="UP000295129"/>
    </source>
</evidence>
<dbReference type="Proteomes" id="UP000295129">
    <property type="component" value="Unassembled WGS sequence"/>
</dbReference>